<dbReference type="RefSeq" id="WP_261756633.1">
    <property type="nucleotide sequence ID" value="NZ_CP104562.2"/>
</dbReference>
<evidence type="ECO:0000256" key="9">
    <source>
        <dbReference type="SAM" id="Phobius"/>
    </source>
</evidence>
<dbReference type="Proteomes" id="UP001064933">
    <property type="component" value="Chromosome"/>
</dbReference>
<evidence type="ECO:0000256" key="3">
    <source>
        <dbReference type="ARBA" id="ARBA00022475"/>
    </source>
</evidence>
<dbReference type="CDD" id="cd07185">
    <property type="entry name" value="OmpA_C-like"/>
    <property type="match status" value="1"/>
</dbReference>
<name>A0ABY6AUJ3_9BURK</name>
<keyword evidence="4 9" id="KW-0812">Transmembrane</keyword>
<evidence type="ECO:0000256" key="7">
    <source>
        <dbReference type="PROSITE-ProRule" id="PRU00473"/>
    </source>
</evidence>
<comment type="subcellular location">
    <subcellularLocation>
        <location evidence="1">Cell membrane</location>
        <topology evidence="1">Single-pass membrane protein</topology>
    </subcellularLocation>
</comment>
<dbReference type="EMBL" id="CP104562">
    <property type="protein sequence ID" value="UXH76891.1"/>
    <property type="molecule type" value="Genomic_DNA"/>
</dbReference>
<dbReference type="PANTHER" id="PTHR30329:SF21">
    <property type="entry name" value="LIPOPROTEIN YIAD-RELATED"/>
    <property type="match status" value="1"/>
</dbReference>
<evidence type="ECO:0000259" key="10">
    <source>
        <dbReference type="PROSITE" id="PS51123"/>
    </source>
</evidence>
<dbReference type="Pfam" id="PF13677">
    <property type="entry name" value="MotB_plug"/>
    <property type="match status" value="1"/>
</dbReference>
<dbReference type="InterPro" id="IPR036737">
    <property type="entry name" value="OmpA-like_sf"/>
</dbReference>
<dbReference type="SUPFAM" id="SSF103088">
    <property type="entry name" value="OmpA-like"/>
    <property type="match status" value="1"/>
</dbReference>
<dbReference type="PROSITE" id="PS51123">
    <property type="entry name" value="OMPA_2"/>
    <property type="match status" value="1"/>
</dbReference>
<proteinExistence type="inferred from homology"/>
<sequence length="319" mass="34219">MQPELVGGKAVRGGDHPTVVKRVSRKHEDEAHGGAWKVAFADFCLALLCLFLVLWLLAARNAERLQVVLQNAGANLIDDGQGLTNSMAAGSRGSMIERHPVPARSEALDPGDPTRGIAESRVGKPSLDSPEQLQALAKRIAGLAAEEGLEGHLRTAVTPQGLRLQLHDTEVSGMFERGSAQPSARLRALLRKLGPLLAEVRNQLLIVGHTDATAYQDKSPGAFSNWALSSHRAMAARHELLMGGMPESSVLQVSGMAEAAPLDAQVPTAPINRRIELMLLTASQSRAMARMYGAGDWRDPQEPTEQLRGFHRAAASAPQ</sequence>
<evidence type="ECO:0000256" key="5">
    <source>
        <dbReference type="ARBA" id="ARBA00022989"/>
    </source>
</evidence>
<keyword evidence="12" id="KW-1185">Reference proteome</keyword>
<feature type="transmembrane region" description="Helical" evidence="9">
    <location>
        <begin position="38"/>
        <end position="58"/>
    </location>
</feature>
<gene>
    <name evidence="11" type="ORF">N4261_17905</name>
</gene>
<organism evidence="11 12">
    <name type="scientific">Roseateles amylovorans</name>
    <dbReference type="NCBI Taxonomy" id="2978473"/>
    <lineage>
        <taxon>Bacteria</taxon>
        <taxon>Pseudomonadati</taxon>
        <taxon>Pseudomonadota</taxon>
        <taxon>Betaproteobacteria</taxon>
        <taxon>Burkholderiales</taxon>
        <taxon>Sphaerotilaceae</taxon>
        <taxon>Roseateles</taxon>
    </lineage>
</organism>
<feature type="domain" description="OmpA-like" evidence="10">
    <location>
        <begin position="162"/>
        <end position="283"/>
    </location>
</feature>
<evidence type="ECO:0000313" key="11">
    <source>
        <dbReference type="EMBL" id="UXH76891.1"/>
    </source>
</evidence>
<dbReference type="PANTHER" id="PTHR30329">
    <property type="entry name" value="STATOR ELEMENT OF FLAGELLAR MOTOR COMPLEX"/>
    <property type="match status" value="1"/>
</dbReference>
<evidence type="ECO:0000256" key="4">
    <source>
        <dbReference type="ARBA" id="ARBA00022692"/>
    </source>
</evidence>
<dbReference type="Pfam" id="PF00691">
    <property type="entry name" value="OmpA"/>
    <property type="match status" value="1"/>
</dbReference>
<evidence type="ECO:0000256" key="8">
    <source>
        <dbReference type="SAM" id="MobiDB-lite"/>
    </source>
</evidence>
<evidence type="ECO:0000256" key="1">
    <source>
        <dbReference type="ARBA" id="ARBA00004162"/>
    </source>
</evidence>
<dbReference type="Gene3D" id="3.30.1330.60">
    <property type="entry name" value="OmpA-like domain"/>
    <property type="match status" value="1"/>
</dbReference>
<evidence type="ECO:0000313" key="12">
    <source>
        <dbReference type="Proteomes" id="UP001064933"/>
    </source>
</evidence>
<dbReference type="InterPro" id="IPR050330">
    <property type="entry name" value="Bact_OuterMem_StrucFunc"/>
</dbReference>
<feature type="region of interest" description="Disordered" evidence="8">
    <location>
        <begin position="102"/>
        <end position="128"/>
    </location>
</feature>
<feature type="region of interest" description="Disordered" evidence="8">
    <location>
        <begin position="296"/>
        <end position="319"/>
    </location>
</feature>
<keyword evidence="5 9" id="KW-1133">Transmembrane helix</keyword>
<comment type="similarity">
    <text evidence="2">Belongs to the MotB family.</text>
</comment>
<keyword evidence="6 7" id="KW-0472">Membrane</keyword>
<evidence type="ECO:0000256" key="6">
    <source>
        <dbReference type="ARBA" id="ARBA00023136"/>
    </source>
</evidence>
<evidence type="ECO:0000256" key="2">
    <source>
        <dbReference type="ARBA" id="ARBA00008914"/>
    </source>
</evidence>
<reference evidence="11" key="1">
    <citation type="submission" date="2022-10" db="EMBL/GenBank/DDBJ databases">
        <title>Characterization and whole genome sequencing of a new Roseateles species, isolated from fresh water.</title>
        <authorList>
            <person name="Guliayeva D.Y."/>
            <person name="Akhremchuk A.E."/>
            <person name="Sikolenko M.A."/>
            <person name="Valentovich L.N."/>
            <person name="Sidarenka A.V."/>
        </authorList>
    </citation>
    <scope>NUCLEOTIDE SEQUENCE</scope>
    <source>
        <strain evidence="11">BIM B-1768</strain>
    </source>
</reference>
<protein>
    <submittedName>
        <fullName evidence="11">OmpA family protein</fullName>
    </submittedName>
</protein>
<accession>A0ABY6AUJ3</accession>
<keyword evidence="3" id="KW-1003">Cell membrane</keyword>
<dbReference type="InterPro" id="IPR006665">
    <property type="entry name" value="OmpA-like"/>
</dbReference>
<dbReference type="InterPro" id="IPR025713">
    <property type="entry name" value="MotB-like_N_dom"/>
</dbReference>